<dbReference type="InterPro" id="IPR000524">
    <property type="entry name" value="Tscrpt_reg_HTH_GntR"/>
</dbReference>
<evidence type="ECO:0000256" key="4">
    <source>
        <dbReference type="ARBA" id="ARBA00023163"/>
    </source>
</evidence>
<feature type="domain" description="HTH gntR-type" evidence="7">
    <location>
        <begin position="4"/>
        <end position="72"/>
    </location>
</feature>
<keyword evidence="3" id="KW-0238">DNA-binding</keyword>
<dbReference type="Proteomes" id="UP000190962">
    <property type="component" value="Unassembled WGS sequence"/>
</dbReference>
<evidence type="ECO:0000256" key="6">
    <source>
        <dbReference type="ARBA" id="ARBA00039592"/>
    </source>
</evidence>
<evidence type="ECO:0000256" key="5">
    <source>
        <dbReference type="ARBA" id="ARBA00037357"/>
    </source>
</evidence>
<dbReference type="PRINTS" id="PR00035">
    <property type="entry name" value="HTHGNTR"/>
</dbReference>
<accession>A0A0B0H5D6</accession>
<dbReference type="InterPro" id="IPR036390">
    <property type="entry name" value="WH_DNA-bd_sf"/>
</dbReference>
<dbReference type="PATRIC" id="fig|2340.3.peg.2012"/>
<proteinExistence type="predicted"/>
<dbReference type="CDD" id="cd07377">
    <property type="entry name" value="WHTH_GntR"/>
    <property type="match status" value="1"/>
</dbReference>
<dbReference type="Gene3D" id="1.10.10.10">
    <property type="entry name" value="Winged helix-like DNA-binding domain superfamily/Winged helix DNA-binding domain"/>
    <property type="match status" value="1"/>
</dbReference>
<dbReference type="OrthoDB" id="5450856at2"/>
<comment type="caution">
    <text evidence="8">The sequence shown here is derived from an EMBL/GenBank/DDBJ whole genome shotgun (WGS) entry which is preliminary data.</text>
</comment>
<name>A0A0B0H5D6_SOVGS</name>
<dbReference type="PANTHER" id="PTHR43537:SF34">
    <property type="entry name" value="PYRUVATE DEHYDROGENASE COMPLEX REPRESSOR"/>
    <property type="match status" value="1"/>
</dbReference>
<dbReference type="SUPFAM" id="SSF48008">
    <property type="entry name" value="GntR ligand-binding domain-like"/>
    <property type="match status" value="1"/>
</dbReference>
<dbReference type="InterPro" id="IPR008920">
    <property type="entry name" value="TF_FadR/GntR_C"/>
</dbReference>
<gene>
    <name evidence="9" type="ORF">BOV88_10555</name>
    <name evidence="8" type="ORF">JV46_11040</name>
</gene>
<dbReference type="Pfam" id="PF07729">
    <property type="entry name" value="FCD"/>
    <property type="match status" value="1"/>
</dbReference>
<dbReference type="GO" id="GO:0003677">
    <property type="term" value="F:DNA binding"/>
    <property type="evidence" value="ECO:0007669"/>
    <property type="project" value="UniProtKB-KW"/>
</dbReference>
<dbReference type="PROSITE" id="PS50949">
    <property type="entry name" value="HTH_GNTR"/>
    <property type="match status" value="1"/>
</dbReference>
<evidence type="ECO:0000313" key="8">
    <source>
        <dbReference type="EMBL" id="KHF25393.1"/>
    </source>
</evidence>
<evidence type="ECO:0000256" key="3">
    <source>
        <dbReference type="ARBA" id="ARBA00023125"/>
    </source>
</evidence>
<dbReference type="Gene3D" id="1.20.120.530">
    <property type="entry name" value="GntR ligand-binding domain-like"/>
    <property type="match status" value="1"/>
</dbReference>
<dbReference type="AlphaFoldDB" id="A0A0B0H5D6"/>
<organism evidence="8 10">
    <name type="scientific">Solemya velum gill symbiont</name>
    <dbReference type="NCBI Taxonomy" id="2340"/>
    <lineage>
        <taxon>Bacteria</taxon>
        <taxon>Pseudomonadati</taxon>
        <taxon>Pseudomonadota</taxon>
        <taxon>Gammaproteobacteria</taxon>
        <taxon>sulfur-oxidizing symbionts</taxon>
    </lineage>
</organism>
<evidence type="ECO:0000313" key="11">
    <source>
        <dbReference type="Proteomes" id="UP000190962"/>
    </source>
</evidence>
<evidence type="ECO:0000313" key="9">
    <source>
        <dbReference type="EMBL" id="OOY34317.1"/>
    </source>
</evidence>
<keyword evidence="1" id="KW-0678">Repressor</keyword>
<dbReference type="EMBL" id="JRAA01000002">
    <property type="protein sequence ID" value="KHF25393.1"/>
    <property type="molecule type" value="Genomic_DNA"/>
</dbReference>
<dbReference type="SMART" id="SM00345">
    <property type="entry name" value="HTH_GNTR"/>
    <property type="match status" value="1"/>
</dbReference>
<keyword evidence="10" id="KW-1185">Reference proteome</keyword>
<evidence type="ECO:0000313" key="10">
    <source>
        <dbReference type="Proteomes" id="UP000030856"/>
    </source>
</evidence>
<dbReference type="InterPro" id="IPR011711">
    <property type="entry name" value="GntR_C"/>
</dbReference>
<dbReference type="SUPFAM" id="SSF46785">
    <property type="entry name" value="Winged helix' DNA-binding domain"/>
    <property type="match status" value="1"/>
</dbReference>
<dbReference type="RefSeq" id="WP_052132255.1">
    <property type="nucleotide sequence ID" value="NZ_JRAA01000002.1"/>
</dbReference>
<dbReference type="SMART" id="SM00895">
    <property type="entry name" value="FCD"/>
    <property type="match status" value="1"/>
</dbReference>
<dbReference type="PANTHER" id="PTHR43537">
    <property type="entry name" value="TRANSCRIPTIONAL REGULATOR, GNTR FAMILY"/>
    <property type="match status" value="1"/>
</dbReference>
<reference evidence="8 10" key="1">
    <citation type="journal article" date="2014" name="BMC Genomics">
        <title>The genome of the intracellular bacterium of the coastal bivalve, Solemya velum: a blueprint for thriving in and out of symbiosis.</title>
        <authorList>
            <person name="Dmytrenko O."/>
            <person name="Russell S.L."/>
            <person name="Loo W.T."/>
            <person name="Fontanez K.M."/>
            <person name="Liao L."/>
            <person name="Roeselers G."/>
            <person name="Sharma R."/>
            <person name="Stewart F.J."/>
            <person name="Newton I.L."/>
            <person name="Woyke T."/>
            <person name="Wu D."/>
            <person name="Lang J.M."/>
            <person name="Eisen J.A."/>
            <person name="Cavanaugh C.M."/>
        </authorList>
    </citation>
    <scope>NUCLEOTIDE SEQUENCE [LARGE SCALE GENOMIC DNA]</scope>
    <source>
        <strain evidence="8 10">WH</strain>
    </source>
</reference>
<sequence length="252" mass="28435">MKKQRLSDQVAAQLEGMIAEGTLKPGERLPAERQLAERLGISRPSLREAIQKLASKGLIKTRQGGGSYIAEGLTHDFSSPLIAVLKDRPDAEFDTLEVRKELEGMAAYHAAMRATDEDREHISASLDRMLEAHRAKADSNTKFDVDHAFHMSIIEAAHNIVLTHFMRGLKDVLETTVSIYLDAFYADPEFVEQVCQQHKNIVQAILDRNPDAARAAAVCHLDFAYRFFRDFQTKNRLSESAKLYASMYDENR</sequence>
<comment type="function">
    <text evidence="5">Transcriptional repressor for the pyruvate dehydrogenase complex genes aceEF and lpd.</text>
</comment>
<evidence type="ECO:0000259" key="7">
    <source>
        <dbReference type="PROSITE" id="PS50949"/>
    </source>
</evidence>
<dbReference type="Pfam" id="PF00392">
    <property type="entry name" value="GntR"/>
    <property type="match status" value="1"/>
</dbReference>
<dbReference type="EMBL" id="MPNX01000017">
    <property type="protein sequence ID" value="OOY34317.1"/>
    <property type="molecule type" value="Genomic_DNA"/>
</dbReference>
<dbReference type="GO" id="GO:0003700">
    <property type="term" value="F:DNA-binding transcription factor activity"/>
    <property type="evidence" value="ECO:0007669"/>
    <property type="project" value="InterPro"/>
</dbReference>
<dbReference type="eggNOG" id="COG2186">
    <property type="taxonomic scope" value="Bacteria"/>
</dbReference>
<dbReference type="Proteomes" id="UP000030856">
    <property type="component" value="Unassembled WGS sequence"/>
</dbReference>
<dbReference type="InterPro" id="IPR036388">
    <property type="entry name" value="WH-like_DNA-bd_sf"/>
</dbReference>
<keyword evidence="4" id="KW-0804">Transcription</keyword>
<protein>
    <recommendedName>
        <fullName evidence="6">Pyruvate dehydrogenase complex repressor</fullName>
    </recommendedName>
</protein>
<evidence type="ECO:0000256" key="2">
    <source>
        <dbReference type="ARBA" id="ARBA00023015"/>
    </source>
</evidence>
<dbReference type="STRING" id="2340.JV46_11040"/>
<evidence type="ECO:0000256" key="1">
    <source>
        <dbReference type="ARBA" id="ARBA00022491"/>
    </source>
</evidence>
<reference evidence="9 11" key="2">
    <citation type="submission" date="2016-11" db="EMBL/GenBank/DDBJ databases">
        <title>Mixed transmission modes and dynamic genome evolution in an obligate animal-bacterial symbiosis.</title>
        <authorList>
            <person name="Russell S.L."/>
            <person name="Corbett-Detig R.B."/>
            <person name="Cavanaugh C.M."/>
        </authorList>
    </citation>
    <scope>NUCLEOTIDE SEQUENCE [LARGE SCALE GENOMIC DNA]</scope>
    <source>
        <strain evidence="9">MA-KB16</strain>
    </source>
</reference>
<keyword evidence="2" id="KW-0805">Transcription regulation</keyword>